<proteinExistence type="predicted"/>
<sequence>MIVCHCNVISDLDIRRTVDELLAEDPLRVLTPGLVYMTMGKRGRCCGCFRNAIAVIADYVDHCHERDDLARHRREQGQPNGVPAIPAAGERIPGRRYG</sequence>
<dbReference type="InterPro" id="IPR041854">
    <property type="entry name" value="BFD-like_2Fe2S-bd_dom_sf"/>
</dbReference>
<organism evidence="2 3">
    <name type="scientific">Hartmannibacter diazotrophicus</name>
    <dbReference type="NCBI Taxonomy" id="1482074"/>
    <lineage>
        <taxon>Bacteria</taxon>
        <taxon>Pseudomonadati</taxon>
        <taxon>Pseudomonadota</taxon>
        <taxon>Alphaproteobacteria</taxon>
        <taxon>Hyphomicrobiales</taxon>
        <taxon>Pleomorphomonadaceae</taxon>
        <taxon>Hartmannibacter</taxon>
    </lineage>
</organism>
<feature type="region of interest" description="Disordered" evidence="1">
    <location>
        <begin position="73"/>
        <end position="98"/>
    </location>
</feature>
<evidence type="ECO:0000313" key="2">
    <source>
        <dbReference type="EMBL" id="SON53641.1"/>
    </source>
</evidence>
<dbReference type="KEGG" id="hdi:HDIA_0100"/>
<dbReference type="Proteomes" id="UP000223606">
    <property type="component" value="Chromosome 1"/>
</dbReference>
<gene>
    <name evidence="2" type="ORF">HDIA_0100</name>
</gene>
<keyword evidence="3" id="KW-1185">Reference proteome</keyword>
<protein>
    <recommendedName>
        <fullName evidence="4">BFD-like [2Fe-2S] binding domain protein</fullName>
    </recommendedName>
</protein>
<dbReference type="RefSeq" id="WP_099553380.1">
    <property type="nucleotide sequence ID" value="NZ_LT960614.1"/>
</dbReference>
<dbReference type="AlphaFoldDB" id="A0A2C9D1G0"/>
<dbReference type="Gene3D" id="1.10.10.1100">
    <property type="entry name" value="BFD-like [2Fe-2S]-binding domain"/>
    <property type="match status" value="1"/>
</dbReference>
<evidence type="ECO:0008006" key="4">
    <source>
        <dbReference type="Google" id="ProtNLM"/>
    </source>
</evidence>
<evidence type="ECO:0000313" key="3">
    <source>
        <dbReference type="Proteomes" id="UP000223606"/>
    </source>
</evidence>
<name>A0A2C9D1G0_9HYPH</name>
<reference evidence="3" key="1">
    <citation type="submission" date="2017-09" db="EMBL/GenBank/DDBJ databases">
        <title>Genome sequence of Nannocystis excedens DSM 71.</title>
        <authorList>
            <person name="Blom J."/>
        </authorList>
    </citation>
    <scope>NUCLEOTIDE SEQUENCE [LARGE SCALE GENOMIC DNA]</scope>
    <source>
        <strain evidence="3">type strain: E19</strain>
    </source>
</reference>
<dbReference type="OrthoDB" id="7428628at2"/>
<evidence type="ECO:0000256" key="1">
    <source>
        <dbReference type="SAM" id="MobiDB-lite"/>
    </source>
</evidence>
<dbReference type="EMBL" id="LT960614">
    <property type="protein sequence ID" value="SON53641.1"/>
    <property type="molecule type" value="Genomic_DNA"/>
</dbReference>
<accession>A0A2C9D1G0</accession>